<evidence type="ECO:0000259" key="11">
    <source>
        <dbReference type="Pfam" id="PF04413"/>
    </source>
</evidence>
<evidence type="ECO:0000256" key="4">
    <source>
        <dbReference type="ARBA" id="ARBA00019077"/>
    </source>
</evidence>
<accession>A0ABP7M580</accession>
<keyword evidence="6 9" id="KW-0808">Transferase</keyword>
<evidence type="ECO:0000256" key="1">
    <source>
        <dbReference type="ARBA" id="ARBA00004196"/>
    </source>
</evidence>
<keyword evidence="9" id="KW-1133">Transmembrane helix</keyword>
<evidence type="ECO:0000259" key="10">
    <source>
        <dbReference type="Pfam" id="PF00534"/>
    </source>
</evidence>
<keyword evidence="9" id="KW-1003">Cell membrane</keyword>
<dbReference type="Gene3D" id="3.40.50.11720">
    <property type="entry name" value="3-Deoxy-D-manno-octulosonic-acid transferase, N-terminal domain"/>
    <property type="match status" value="1"/>
</dbReference>
<feature type="domain" description="Glycosyl transferase family 1" evidence="10">
    <location>
        <begin position="297"/>
        <end position="404"/>
    </location>
</feature>
<evidence type="ECO:0000256" key="5">
    <source>
        <dbReference type="ARBA" id="ARBA00022519"/>
    </source>
</evidence>
<keyword evidence="5" id="KW-0997">Cell inner membrane</keyword>
<proteinExistence type="inferred from homology"/>
<gene>
    <name evidence="12" type="primary">waaA</name>
    <name evidence="12" type="ORF">GCM10022229_05050</name>
</gene>
<dbReference type="Gene3D" id="3.40.50.2000">
    <property type="entry name" value="Glycogen Phosphorylase B"/>
    <property type="match status" value="1"/>
</dbReference>
<keyword evidence="13" id="KW-1185">Reference proteome</keyword>
<dbReference type="GO" id="GO:0016740">
    <property type="term" value="F:transferase activity"/>
    <property type="evidence" value="ECO:0007669"/>
    <property type="project" value="UniProtKB-KW"/>
</dbReference>
<comment type="similarity">
    <text evidence="9">Belongs to the glycosyltransferase group 1 family.</text>
</comment>
<dbReference type="EMBL" id="BAAAZU010000003">
    <property type="protein sequence ID" value="GAA3914928.1"/>
    <property type="molecule type" value="Genomic_DNA"/>
</dbReference>
<dbReference type="InterPro" id="IPR001296">
    <property type="entry name" value="Glyco_trans_1"/>
</dbReference>
<reference evidence="13" key="1">
    <citation type="journal article" date="2019" name="Int. J. Syst. Evol. Microbiol.">
        <title>The Global Catalogue of Microorganisms (GCM) 10K type strain sequencing project: providing services to taxonomists for standard genome sequencing and annotation.</title>
        <authorList>
            <consortium name="The Broad Institute Genomics Platform"/>
            <consortium name="The Broad Institute Genome Sequencing Center for Infectious Disease"/>
            <person name="Wu L."/>
            <person name="Ma J."/>
        </authorList>
    </citation>
    <scope>NUCLEOTIDE SEQUENCE [LARGE SCALE GENOMIC DNA]</scope>
    <source>
        <strain evidence="13">JCM 16916</strain>
    </source>
</reference>
<dbReference type="EC" id="2.4.99.12" evidence="3 9"/>
<organism evidence="12 13">
    <name type="scientific">Luteimonas lutimaris</name>
    <dbReference type="NCBI Taxonomy" id="698645"/>
    <lineage>
        <taxon>Bacteria</taxon>
        <taxon>Pseudomonadati</taxon>
        <taxon>Pseudomonadota</taxon>
        <taxon>Gammaproteobacteria</taxon>
        <taxon>Lysobacterales</taxon>
        <taxon>Lysobacteraceae</taxon>
        <taxon>Luteimonas</taxon>
    </lineage>
</organism>
<dbReference type="SUPFAM" id="SSF53756">
    <property type="entry name" value="UDP-Glycosyltransferase/glycogen phosphorylase"/>
    <property type="match status" value="1"/>
</dbReference>
<evidence type="ECO:0000256" key="8">
    <source>
        <dbReference type="ARBA" id="ARBA00049183"/>
    </source>
</evidence>
<dbReference type="Pfam" id="PF00534">
    <property type="entry name" value="Glycos_transf_1"/>
    <property type="match status" value="1"/>
</dbReference>
<evidence type="ECO:0000256" key="6">
    <source>
        <dbReference type="ARBA" id="ARBA00022679"/>
    </source>
</evidence>
<comment type="pathway">
    <text evidence="2 9">Bacterial outer membrane biogenesis; LPS core biosynthesis.</text>
</comment>
<keyword evidence="9" id="KW-0472">Membrane</keyword>
<dbReference type="PANTHER" id="PTHR42755:SF1">
    <property type="entry name" value="3-DEOXY-D-MANNO-OCTULOSONIC ACID TRANSFERASE, MITOCHONDRIAL-RELATED"/>
    <property type="match status" value="1"/>
</dbReference>
<dbReference type="InterPro" id="IPR039901">
    <property type="entry name" value="Kdotransferase"/>
</dbReference>
<dbReference type="InterPro" id="IPR038107">
    <property type="entry name" value="Glycos_transf_N_sf"/>
</dbReference>
<dbReference type="RefSeq" id="WP_344758362.1">
    <property type="nucleotide sequence ID" value="NZ_BAAAZU010000003.1"/>
</dbReference>
<comment type="caution">
    <text evidence="12">The sequence shown here is derived from an EMBL/GenBank/DDBJ whole genome shotgun (WGS) entry which is preliminary data.</text>
</comment>
<evidence type="ECO:0000256" key="3">
    <source>
        <dbReference type="ARBA" id="ARBA00012621"/>
    </source>
</evidence>
<sequence length="433" mass="47910">MRKDPVEHLLRALYSAALYLLVPVTVYHLIWRGFRQPEYFQRWNERYAAYGAQSHGETVWIHAVSVGEVGAAAPLINALLRERPDLRLLVSTITPTGSSRARALWGDRVEHVYLPYDLSGAVRRFLAHYRPRLGLIVETELWPNLLFCCRDQGIPVYIVNARLSERSLRGYRALRALVGRALRTLRAVAAQSRRDGERFVRLGAKRDAVVVTGNLKFDIGTDPRWQASAATFREHAGSRPVWIAASTHPEEEAMVVAIHQRLRQRWPDLLLLWAPRHPERFRPASQAAIDAGWRVATRRLTRWPDPDDAVFVVDTLGELMDFYACAQVAFVGGSLQDIGGHNVLEPAAVGTAVVTGPHLHNFADIARQMQAAGAMVVGQDADAVADAVEALLADEARRSEMAAAGLVLVEHGRGALAKTLALVGRDLPAPPAT</sequence>
<comment type="catalytic activity">
    <reaction evidence="8 9">
        <text>lipid IVA (E. coli) + CMP-3-deoxy-beta-D-manno-octulosonate = alpha-Kdo-(2-&gt;6)-lipid IVA (E. coli) + CMP + H(+)</text>
        <dbReference type="Rhea" id="RHEA:28066"/>
        <dbReference type="ChEBI" id="CHEBI:15378"/>
        <dbReference type="ChEBI" id="CHEBI:58603"/>
        <dbReference type="ChEBI" id="CHEBI:60364"/>
        <dbReference type="ChEBI" id="CHEBI:60377"/>
        <dbReference type="ChEBI" id="CHEBI:85987"/>
        <dbReference type="EC" id="2.4.99.12"/>
    </reaction>
</comment>
<dbReference type="NCBIfam" id="NF004388">
    <property type="entry name" value="PRK05749.1-4"/>
    <property type="match status" value="1"/>
</dbReference>
<keyword evidence="9" id="KW-0448">Lipopolysaccharide biosynthesis</keyword>
<evidence type="ECO:0000313" key="13">
    <source>
        <dbReference type="Proteomes" id="UP001501727"/>
    </source>
</evidence>
<dbReference type="PANTHER" id="PTHR42755">
    <property type="entry name" value="3-DEOXY-MANNO-OCTULOSONATE CYTIDYLYLTRANSFERASE"/>
    <property type="match status" value="1"/>
</dbReference>
<feature type="transmembrane region" description="Helical" evidence="9">
    <location>
        <begin position="12"/>
        <end position="31"/>
    </location>
</feature>
<comment type="function">
    <text evidence="9">Involved in lipopolysaccharide (LPS) biosynthesis. Catalyzes the transfer of 3-deoxy-D-manno-octulosonate (Kdo) residue(s) from CMP-Kdo to lipid IV(A), the tetraacyldisaccharide-1,4'-bisphosphate precursor of lipid A.</text>
</comment>
<evidence type="ECO:0000256" key="2">
    <source>
        <dbReference type="ARBA" id="ARBA00004713"/>
    </source>
</evidence>
<feature type="domain" description="3-deoxy-D-manno-octulosonic-acid transferase N-terminal" evidence="11">
    <location>
        <begin position="41"/>
        <end position="219"/>
    </location>
</feature>
<evidence type="ECO:0000313" key="12">
    <source>
        <dbReference type="EMBL" id="GAA3914928.1"/>
    </source>
</evidence>
<name>A0ABP7M580_9GAMM</name>
<comment type="subcellular location">
    <subcellularLocation>
        <location evidence="1">Cell envelope</location>
    </subcellularLocation>
    <subcellularLocation>
        <location evidence="9">Cell membrane</location>
    </subcellularLocation>
</comment>
<protein>
    <recommendedName>
        <fullName evidence="4 9">3-deoxy-D-manno-octulosonic acid transferase</fullName>
        <shortName evidence="9">Kdo transferase</shortName>
        <ecNumber evidence="3 9">2.4.99.12</ecNumber>
    </recommendedName>
    <alternativeName>
        <fullName evidence="7 9">Lipid IV(A) 3-deoxy-D-manno-octulosonic acid transferase</fullName>
    </alternativeName>
</protein>
<dbReference type="Proteomes" id="UP001501727">
    <property type="component" value="Unassembled WGS sequence"/>
</dbReference>
<evidence type="ECO:0000256" key="7">
    <source>
        <dbReference type="ARBA" id="ARBA00031445"/>
    </source>
</evidence>
<keyword evidence="9" id="KW-0812">Transmembrane</keyword>
<dbReference type="Pfam" id="PF04413">
    <property type="entry name" value="Glycos_transf_N"/>
    <property type="match status" value="1"/>
</dbReference>
<dbReference type="InterPro" id="IPR007507">
    <property type="entry name" value="Glycos_transf_N"/>
</dbReference>
<evidence type="ECO:0000256" key="9">
    <source>
        <dbReference type="RuleBase" id="RU365103"/>
    </source>
</evidence>